<feature type="transmembrane region" description="Helical" evidence="6">
    <location>
        <begin position="159"/>
        <end position="179"/>
    </location>
</feature>
<comment type="similarity">
    <text evidence="5">Belongs to the ThrE exporter (TC 2.A.79) family.</text>
</comment>
<dbReference type="InterPro" id="IPR010619">
    <property type="entry name" value="ThrE-like_N"/>
</dbReference>
<dbReference type="GO" id="GO:0022857">
    <property type="term" value="F:transmembrane transporter activity"/>
    <property type="evidence" value="ECO:0007669"/>
    <property type="project" value="InterPro"/>
</dbReference>
<comment type="caution">
    <text evidence="9">The sequence shown here is derived from an EMBL/GenBank/DDBJ whole genome shotgun (WGS) entry which is preliminary data.</text>
</comment>
<dbReference type="OrthoDB" id="1490274at2"/>
<feature type="transmembrane region" description="Helical" evidence="6">
    <location>
        <begin position="359"/>
        <end position="377"/>
    </location>
</feature>
<reference evidence="9 10" key="1">
    <citation type="submission" date="2019-04" db="EMBL/GenBank/DDBJ databases">
        <title>Reference strain of H23.</title>
        <authorList>
            <person name="Luo X."/>
        </authorList>
    </citation>
    <scope>NUCLEOTIDE SEQUENCE [LARGE SCALE GENOMIC DNA]</scope>
    <source>
        <strain evidence="9 10">H23</strain>
    </source>
</reference>
<keyword evidence="2 6" id="KW-0812">Transmembrane</keyword>
<protein>
    <submittedName>
        <fullName evidence="9">Threonine/serine exporter family protein</fullName>
    </submittedName>
</protein>
<evidence type="ECO:0000259" key="8">
    <source>
        <dbReference type="Pfam" id="PF12821"/>
    </source>
</evidence>
<dbReference type="AlphaFoldDB" id="A0A4V5ZPN1"/>
<feature type="transmembrane region" description="Helical" evidence="6">
    <location>
        <begin position="310"/>
        <end position="328"/>
    </location>
</feature>
<comment type="subcellular location">
    <subcellularLocation>
        <location evidence="1">Membrane</location>
        <topology evidence="1">Multi-pass membrane protein</topology>
    </subcellularLocation>
</comment>
<evidence type="ECO:0000256" key="4">
    <source>
        <dbReference type="ARBA" id="ARBA00023136"/>
    </source>
</evidence>
<keyword evidence="4 6" id="KW-0472">Membrane</keyword>
<evidence type="ECO:0000313" key="9">
    <source>
        <dbReference type="EMBL" id="TKR29743.1"/>
    </source>
</evidence>
<evidence type="ECO:0000256" key="6">
    <source>
        <dbReference type="SAM" id="Phobius"/>
    </source>
</evidence>
<sequence>MPSVNAAIHRRRRGCARDDRRAILGGLRFRACRVSIFSPASERYAARVQFVVDLAAHLHRYGTTAQRLEAAVVAVAQRLRLDCEPWSNPTGMILSFSDPTRPPGETDTTRVVRLAPGQNDLYKLCEADRIAEEVMDGRLDIAGGQAALEKLHRQPSARWRAMQVFAFGLAAAAVGGLLQLPWLDIATAGLAGLCIGLLEQWSESRPRMREASDAVAAMLASGIVILVAAFVGPLNLNTTIIAALIVLLPGLALTNAINELASQHLVSGTARFAGALMTVMKLTVGSVIALTVAQLLGIEPQVRSLRPQPVWVEAGALVLAAYAFALLFRAHRRDYWLVMLAAASGYLISRFAGDYWGSPVGIFLAALTLTAAGNAYARWGQRPGALIRVPGIIMLVPGSASLRGVLTLIQQQDFAVGQAAMMAVINILLALIAGLLIGNLLVPARRNL</sequence>
<dbReference type="GO" id="GO:0016020">
    <property type="term" value="C:membrane"/>
    <property type="evidence" value="ECO:0007669"/>
    <property type="project" value="UniProtKB-SubCell"/>
</dbReference>
<keyword evidence="10" id="KW-1185">Reference proteome</keyword>
<keyword evidence="3 6" id="KW-1133">Transmembrane helix</keyword>
<dbReference type="EMBL" id="SZUA01000003">
    <property type="protein sequence ID" value="TKR29743.1"/>
    <property type="molecule type" value="Genomic_DNA"/>
</dbReference>
<dbReference type="Pfam" id="PF12821">
    <property type="entry name" value="ThrE_2"/>
    <property type="match status" value="1"/>
</dbReference>
<dbReference type="InterPro" id="IPR051361">
    <property type="entry name" value="ThrE/Ser_Exporter"/>
</dbReference>
<gene>
    <name evidence="9" type="ORF">FCE95_16635</name>
</gene>
<feature type="domain" description="Threonine/serine exporter-like N-terminal" evidence="7">
    <location>
        <begin position="50"/>
        <end position="292"/>
    </location>
</feature>
<feature type="transmembrane region" description="Helical" evidence="6">
    <location>
        <begin position="214"/>
        <end position="234"/>
    </location>
</feature>
<feature type="transmembrane region" description="Helical" evidence="6">
    <location>
        <begin position="272"/>
        <end position="298"/>
    </location>
</feature>
<dbReference type="InterPro" id="IPR024528">
    <property type="entry name" value="ThrE_2"/>
</dbReference>
<evidence type="ECO:0000259" key="7">
    <source>
        <dbReference type="Pfam" id="PF06738"/>
    </source>
</evidence>
<name>A0A4V5ZPN1_9GAMM</name>
<feature type="transmembrane region" description="Helical" evidence="6">
    <location>
        <begin position="415"/>
        <end position="442"/>
    </location>
</feature>
<evidence type="ECO:0000313" key="10">
    <source>
        <dbReference type="Proteomes" id="UP000308707"/>
    </source>
</evidence>
<dbReference type="Pfam" id="PF06738">
    <property type="entry name" value="ThrE"/>
    <property type="match status" value="1"/>
</dbReference>
<accession>A0A4V5ZPN1</accession>
<evidence type="ECO:0000256" key="5">
    <source>
        <dbReference type="ARBA" id="ARBA00034125"/>
    </source>
</evidence>
<feature type="transmembrane region" description="Helical" evidence="6">
    <location>
        <begin position="389"/>
        <end position="409"/>
    </location>
</feature>
<feature type="domain" description="Threonine/Serine exporter ThrE" evidence="8">
    <location>
        <begin position="318"/>
        <end position="438"/>
    </location>
</feature>
<organism evidence="9 10">
    <name type="scientific">Luteimonas gilva</name>
    <dbReference type="NCBI Taxonomy" id="2572684"/>
    <lineage>
        <taxon>Bacteria</taxon>
        <taxon>Pseudomonadati</taxon>
        <taxon>Pseudomonadota</taxon>
        <taxon>Gammaproteobacteria</taxon>
        <taxon>Lysobacterales</taxon>
        <taxon>Lysobacteraceae</taxon>
        <taxon>Luteimonas</taxon>
    </lineage>
</organism>
<evidence type="ECO:0000256" key="1">
    <source>
        <dbReference type="ARBA" id="ARBA00004141"/>
    </source>
</evidence>
<dbReference type="Proteomes" id="UP000308707">
    <property type="component" value="Unassembled WGS sequence"/>
</dbReference>
<dbReference type="PANTHER" id="PTHR31082:SF4">
    <property type="entry name" value="PHEROMONE-REGULATED MEMBRANE PROTEIN 10"/>
    <property type="match status" value="1"/>
</dbReference>
<feature type="transmembrane region" description="Helical" evidence="6">
    <location>
        <begin position="240"/>
        <end position="260"/>
    </location>
</feature>
<dbReference type="PANTHER" id="PTHR31082">
    <property type="entry name" value="PHEROMONE-REGULATED MEMBRANE PROTEIN 10"/>
    <property type="match status" value="1"/>
</dbReference>
<evidence type="ECO:0000256" key="2">
    <source>
        <dbReference type="ARBA" id="ARBA00022692"/>
    </source>
</evidence>
<proteinExistence type="inferred from homology"/>
<evidence type="ECO:0000256" key="3">
    <source>
        <dbReference type="ARBA" id="ARBA00022989"/>
    </source>
</evidence>